<dbReference type="PATRIC" id="fig|1278076.4.peg.2264"/>
<gene>
    <name evidence="1" type="ORF">G352_10877</name>
</gene>
<sequence length="75" mass="8197">MRLQAQELNFSHLGKMLVADGGHGAMLKAPITALHFTRPLGGPSRVTVSVHVLEEFLQIELEPSMYVQIAESLPS</sequence>
<dbReference type="RefSeq" id="WP_003936273.1">
    <property type="nucleotide sequence ID" value="NZ_AOEX01000033.1"/>
</dbReference>
<accession>M2ZWB3</accession>
<organism evidence="1 2">
    <name type="scientific">Rhodococcus ruber BKS 20-38</name>
    <dbReference type="NCBI Taxonomy" id="1278076"/>
    <lineage>
        <taxon>Bacteria</taxon>
        <taxon>Bacillati</taxon>
        <taxon>Actinomycetota</taxon>
        <taxon>Actinomycetes</taxon>
        <taxon>Mycobacteriales</taxon>
        <taxon>Nocardiaceae</taxon>
        <taxon>Rhodococcus</taxon>
    </lineage>
</organism>
<dbReference type="EMBL" id="AOEX01000033">
    <property type="protein sequence ID" value="EME65038.1"/>
    <property type="molecule type" value="Genomic_DNA"/>
</dbReference>
<reference evidence="1 2" key="1">
    <citation type="journal article" date="2013" name="Genome Announc.">
        <title>Draft Genome Sequence of Rhodococcus ruber Strain BKS 20-38.</title>
        <authorList>
            <person name="Bala M."/>
            <person name="Kumar S."/>
            <person name="Raghava G.P."/>
            <person name="Mayilraj S."/>
        </authorList>
    </citation>
    <scope>NUCLEOTIDE SEQUENCE [LARGE SCALE GENOMIC DNA]</scope>
    <source>
        <strain evidence="1 2">BKS 20-38</strain>
    </source>
</reference>
<evidence type="ECO:0000313" key="2">
    <source>
        <dbReference type="Proteomes" id="UP000011731"/>
    </source>
</evidence>
<comment type="caution">
    <text evidence="1">The sequence shown here is derived from an EMBL/GenBank/DDBJ whole genome shotgun (WGS) entry which is preliminary data.</text>
</comment>
<evidence type="ECO:0000313" key="1">
    <source>
        <dbReference type="EMBL" id="EME65038.1"/>
    </source>
</evidence>
<keyword evidence="2" id="KW-1185">Reference proteome</keyword>
<dbReference type="Proteomes" id="UP000011731">
    <property type="component" value="Unassembled WGS sequence"/>
</dbReference>
<dbReference type="AlphaFoldDB" id="M2ZWB3"/>
<name>M2ZWB3_9NOCA</name>
<protein>
    <submittedName>
        <fullName evidence="1">Uncharacterized protein</fullName>
    </submittedName>
</protein>
<proteinExistence type="predicted"/>